<sequence length="384" mass="42579">MKRLLLIVVCCLTFQQGWCQQLIDVADLTLKLSAGETKDLYYTFDSNDQIVFGFEEVNLKPIKSLAIIEEASQSVKYEDYEVAQIKGKAISVYKRGIYKFRFVNASLLKGKVCKIKIQRQLAAGGRADFNTSVKWVEKADTTYNTYTKKVVTGQREYDVQRSRRVLARVDTSIVPVVNRVERVHSKTNLDRPNYSLINFSLPTNLAEPNVFLPYRTTEVVSWAYSVGVGESGQAWYKDANKKAGARAVANLTVQAGLATGGTGALAMLALEGVSLFSNPPNGDNCIFSVLFSQNGQNYILKNASGNSVAASGQITSLKQGSMTLKLENDNTIDAINVDVKIVACVITKIYQDEAYTVKKSEPIEELKTFKEPKIAMRKVPVMMD</sequence>
<evidence type="ECO:0000313" key="1">
    <source>
        <dbReference type="EMBL" id="UOE36668.1"/>
    </source>
</evidence>
<accession>A0ABY4BBY0</accession>
<name>A0ABY4BBY0_9BACT</name>
<dbReference type="Proteomes" id="UP000831390">
    <property type="component" value="Plasmid unnamed3"/>
</dbReference>
<reference evidence="1 2" key="1">
    <citation type="submission" date="2022-03" db="EMBL/GenBank/DDBJ databases">
        <title>Hymenobactersp. isolated from the air.</title>
        <authorList>
            <person name="Won M."/>
            <person name="Kwon S.-W."/>
        </authorList>
    </citation>
    <scope>NUCLEOTIDE SEQUENCE [LARGE SCALE GENOMIC DNA]</scope>
    <source>
        <strain evidence="1 2">KACC 22596</strain>
        <plasmid evidence="1 2">unnamed3</plasmid>
    </source>
</reference>
<organism evidence="1 2">
    <name type="scientific">Hymenobacter monticola</name>
    <dbReference type="NCBI Taxonomy" id="1705399"/>
    <lineage>
        <taxon>Bacteria</taxon>
        <taxon>Pseudomonadati</taxon>
        <taxon>Bacteroidota</taxon>
        <taxon>Cytophagia</taxon>
        <taxon>Cytophagales</taxon>
        <taxon>Hymenobacteraceae</taxon>
        <taxon>Hymenobacter</taxon>
    </lineage>
</organism>
<keyword evidence="2" id="KW-1185">Reference proteome</keyword>
<keyword evidence="1" id="KW-0614">Plasmid</keyword>
<dbReference type="RefSeq" id="WP_243520760.1">
    <property type="nucleotide sequence ID" value="NZ_CP094537.1"/>
</dbReference>
<evidence type="ECO:0008006" key="3">
    <source>
        <dbReference type="Google" id="ProtNLM"/>
    </source>
</evidence>
<dbReference type="EMBL" id="CP094537">
    <property type="protein sequence ID" value="UOE36668.1"/>
    <property type="molecule type" value="Genomic_DNA"/>
</dbReference>
<geneLocation type="plasmid" evidence="1 2">
    <name>unnamed3</name>
</geneLocation>
<protein>
    <recommendedName>
        <fullName evidence="3">DUF4139 domain-containing protein</fullName>
    </recommendedName>
</protein>
<evidence type="ECO:0000313" key="2">
    <source>
        <dbReference type="Proteomes" id="UP000831390"/>
    </source>
</evidence>
<proteinExistence type="predicted"/>
<gene>
    <name evidence="1" type="ORF">MTP16_25150</name>
</gene>